<comment type="caution">
    <text evidence="1">The sequence shown here is derived from an EMBL/GenBank/DDBJ whole genome shotgun (WGS) entry which is preliminary data.</text>
</comment>
<gene>
    <name evidence="1" type="ORF">SAMN05444412_12024</name>
</gene>
<evidence type="ECO:0008006" key="3">
    <source>
        <dbReference type="Google" id="ProtNLM"/>
    </source>
</evidence>
<protein>
    <recommendedName>
        <fullName evidence="3">Baseplate protein J-like domain-containing protein</fullName>
    </recommendedName>
</protein>
<name>A0A1H3TQ87_9BACT</name>
<organism evidence="1 2">
    <name type="scientific">Rhodonellum ikkaensis</name>
    <dbReference type="NCBI Taxonomy" id="336829"/>
    <lineage>
        <taxon>Bacteria</taxon>
        <taxon>Pseudomonadati</taxon>
        <taxon>Bacteroidota</taxon>
        <taxon>Cytophagia</taxon>
        <taxon>Cytophagales</taxon>
        <taxon>Cytophagaceae</taxon>
        <taxon>Rhodonellum</taxon>
    </lineage>
</organism>
<dbReference type="Proteomes" id="UP000199663">
    <property type="component" value="Unassembled WGS sequence"/>
</dbReference>
<reference evidence="1 2" key="1">
    <citation type="submission" date="2016-10" db="EMBL/GenBank/DDBJ databases">
        <authorList>
            <person name="Varghese N."/>
            <person name="Submissions S."/>
        </authorList>
    </citation>
    <scope>NUCLEOTIDE SEQUENCE [LARGE SCALE GENOMIC DNA]</scope>
    <source>
        <strain evidence="1 2">DSM 17997</strain>
    </source>
</reference>
<accession>A0A1H3TQ87</accession>
<keyword evidence="2" id="KW-1185">Reference proteome</keyword>
<proteinExistence type="predicted"/>
<dbReference type="RefSeq" id="WP_019600214.1">
    <property type="nucleotide sequence ID" value="NZ_FNQC01000020.1"/>
</dbReference>
<dbReference type="EMBL" id="FNQC01000020">
    <property type="protein sequence ID" value="SDZ52442.1"/>
    <property type="molecule type" value="Genomic_DNA"/>
</dbReference>
<evidence type="ECO:0000313" key="2">
    <source>
        <dbReference type="Proteomes" id="UP000199663"/>
    </source>
</evidence>
<sequence>MNKGISQNGRLPKALESSYFSVDEHTILDMVQFTLKFSESIHYFSFDNKPSANWKPFFLNDPVFVIGLIAGAEIQHFKSTIDSIQYKLDQGNGYQKKELEEEVCTHILSLAAHIVRWSDLLEESNFSGPLLQEINNILKFLEGEIVAVLPLQKKFSAGFFGFEESIVPEKRTNIVFSETFKTVYKNILFIKEKAAIKFETELFDSKNHHPHIGLLIAFFKLFQEIQNDTNNFTKKHLDFYYKKLLSQNEKPVSSSFALIGIHPNTSSPQDSFIPAGQKVRFTFSNKLEVDFETLFDTQLSQANISEIRTLYQSVYDPFSGSKMGDGTFLNVVYDSLLYKDVKTKQVSFPNKFSSNLPVILGEGQSDKGFSERTMWESSLGLAVSSPVLIVEQGGLRVVVSLSFSANSLLKFKSELLNLQILKESGTSGKNQGAAISERERIAYIKTFLREAFQISFTGQSGWKDLDSFYPNYLDTEKVLEFSFELDREEEKPVPYQKEIHGEDFDTEWPLLKIVLNNQAQLHPYKPLRLLEIEEVSIEAQVTGVEKMNLSNQFGDLDQSNPFQAFGPLPSQGSYLRMRNPLIFQKFLSELVINYKWSALPQDRLGFKSYYSSYPYGIDNASFVADITLQKGKKQVVNSVNNQKFQLFESEEREDGTYLNPYTTREVNLICFDLAEGTGLTEAERNRNELSMLITLIEPSQAFGHHAFPELYANASIENSRFKRKNIDLPKQPYTPVLEHLLVDYKNQAKENLSRENAGKNQSIKLFHLHPFGHVLVYPASLESFSFLLPQLDPEEKKPRDMANKFGLKGNLFIGLEDVRPNENINLGFELESAVFQITAIHAPKMQWAYLDKNKWLPMGNLLMEDSTVGFLQSGVVKIKIPNVLTTDNTRLPKGKFWLRIFYEGETDLKSRIKNILINALIVRSVIPTQSIKTGEVPPIRVEKTAILHTNSSLLSFGPFHLDIGQDAENEDQFYLRTSELLRHKNRASSTWDFERLVLEKFPEIGTILVYGRSSFPNQMIKGTKVQVLVTPKTLGPKNESEGPQMVPFVTLLKIKDYLSSKVSPYARFEVSNPVFEKLKVRCSVKFNMEQQSGYFRDLLVKELIDFLSSDSANKQGQSGFLQSIYKSEILNFMEARNYVAFVRQFSVLQIVEAQGAYNVIDTAVQHQGREIELLRTISPYAILTSAKDHHIEVIYDDVSRSPVMSSIGDLSIDSDFVLK</sequence>
<evidence type="ECO:0000313" key="1">
    <source>
        <dbReference type="EMBL" id="SDZ52442.1"/>
    </source>
</evidence>